<dbReference type="RefSeq" id="WP_041121163.1">
    <property type="nucleotide sequence ID" value="NZ_JXRQ01000008.1"/>
</dbReference>
<evidence type="ECO:0000313" key="3">
    <source>
        <dbReference type="Proteomes" id="UP000031950"/>
    </source>
</evidence>
<dbReference type="PATRIC" id="fig|135826.4.peg.505"/>
<comment type="caution">
    <text evidence="2">The sequence shown here is derived from an EMBL/GenBank/DDBJ whole genome shotgun (WGS) entry which is preliminary data.</text>
</comment>
<keyword evidence="1" id="KW-0472">Membrane</keyword>
<keyword evidence="1" id="KW-1133">Transmembrane helix</keyword>
<evidence type="ECO:0008006" key="4">
    <source>
        <dbReference type="Google" id="ProtNLM"/>
    </source>
</evidence>
<dbReference type="OrthoDB" id="2418141at2"/>
<dbReference type="AlphaFoldDB" id="A0A0C2VXI4"/>
<evidence type="ECO:0000256" key="1">
    <source>
        <dbReference type="SAM" id="Phobius"/>
    </source>
</evidence>
<name>A0A0C2VXI4_9BACL</name>
<dbReference type="InterPro" id="IPR026369">
    <property type="entry name" value="CxxC_20_CxxC"/>
</dbReference>
<proteinExistence type="predicted"/>
<keyword evidence="3" id="KW-1185">Reference proteome</keyword>
<gene>
    <name evidence="2" type="ORF">KP77_05080</name>
</gene>
<feature type="transmembrane region" description="Helical" evidence="1">
    <location>
        <begin position="43"/>
        <end position="62"/>
    </location>
</feature>
<dbReference type="STRING" id="135826.KP77_05080"/>
<accession>A0A0C2VXI4</accession>
<dbReference type="EMBL" id="JXRQ01000008">
    <property type="protein sequence ID" value="KIL53532.1"/>
    <property type="molecule type" value="Genomic_DNA"/>
</dbReference>
<reference evidence="2 3" key="1">
    <citation type="submission" date="2015-01" db="EMBL/GenBank/DDBJ databases">
        <title>Genome sequence of Jeotgalibacillus alimentarius.</title>
        <authorList>
            <person name="Goh K.M."/>
            <person name="Chan K.-G."/>
            <person name="Yaakop A.S."/>
            <person name="Ee R."/>
            <person name="Gan H.M."/>
            <person name="Chan C.S."/>
        </authorList>
    </citation>
    <scope>NUCLEOTIDE SEQUENCE [LARGE SCALE GENOMIC DNA]</scope>
    <source>
        <strain evidence="2 3">YKJ-13</strain>
    </source>
</reference>
<organism evidence="2 3">
    <name type="scientific">Jeotgalibacillus alimentarius</name>
    <dbReference type="NCBI Taxonomy" id="135826"/>
    <lineage>
        <taxon>Bacteria</taxon>
        <taxon>Bacillati</taxon>
        <taxon>Bacillota</taxon>
        <taxon>Bacilli</taxon>
        <taxon>Bacillales</taxon>
        <taxon>Caryophanaceae</taxon>
        <taxon>Jeotgalibacillus</taxon>
    </lineage>
</organism>
<feature type="transmembrane region" description="Helical" evidence="1">
    <location>
        <begin position="68"/>
        <end position="87"/>
    </location>
</feature>
<evidence type="ECO:0000313" key="2">
    <source>
        <dbReference type="EMBL" id="KIL53532.1"/>
    </source>
</evidence>
<keyword evidence="1" id="KW-0812">Transmembrane</keyword>
<protein>
    <recommendedName>
        <fullName evidence="4">Cxxc_20_cxxc protein</fullName>
    </recommendedName>
</protein>
<dbReference type="Proteomes" id="UP000031950">
    <property type="component" value="Unassembled WGS sequence"/>
</dbReference>
<sequence length="101" mass="11911">MPNCKNCQYKWSFFETMKIGFANSRKCPNCGVKQYVSTKSRKSVYMIYMIPLIILLFVRPLLESIGMNSFFSITLVVLFMIAYILYIPYTVRLSNEQEPLW</sequence>
<dbReference type="NCBIfam" id="TIGR04104">
    <property type="entry name" value="cxxc_20_cxxc"/>
    <property type="match status" value="1"/>
</dbReference>